<evidence type="ECO:0000256" key="16">
    <source>
        <dbReference type="ARBA" id="ARBA00023180"/>
    </source>
</evidence>
<keyword evidence="17" id="KW-0464">Manganese</keyword>
<evidence type="ECO:0000256" key="4">
    <source>
        <dbReference type="ARBA" id="ARBA00006462"/>
    </source>
</evidence>
<evidence type="ECO:0000259" key="22">
    <source>
        <dbReference type="Pfam" id="PF02434"/>
    </source>
</evidence>
<keyword evidence="14 21" id="KW-0472">Membrane</keyword>
<comment type="subunit">
    <text evidence="5">Homodimer; disulfide-linked.</text>
</comment>
<evidence type="ECO:0000256" key="15">
    <source>
        <dbReference type="ARBA" id="ARBA00023157"/>
    </source>
</evidence>
<proteinExistence type="inferred from homology"/>
<organism evidence="23 24">
    <name type="scientific">Patiria miniata</name>
    <name type="common">Bat star</name>
    <name type="synonym">Asterina miniata</name>
    <dbReference type="NCBI Taxonomy" id="46514"/>
    <lineage>
        <taxon>Eukaryota</taxon>
        <taxon>Metazoa</taxon>
        <taxon>Echinodermata</taxon>
        <taxon>Eleutherozoa</taxon>
        <taxon>Asterozoa</taxon>
        <taxon>Asteroidea</taxon>
        <taxon>Valvatacea</taxon>
        <taxon>Valvatida</taxon>
        <taxon>Asterinidae</taxon>
        <taxon>Patiria</taxon>
    </lineage>
</organism>
<evidence type="ECO:0000256" key="7">
    <source>
        <dbReference type="ARBA" id="ARBA00022676"/>
    </source>
</evidence>
<dbReference type="AlphaFoldDB" id="A0A913Z311"/>
<evidence type="ECO:0000256" key="12">
    <source>
        <dbReference type="ARBA" id="ARBA00022968"/>
    </source>
</evidence>
<evidence type="ECO:0000256" key="5">
    <source>
        <dbReference type="ARBA" id="ARBA00011748"/>
    </source>
</evidence>
<dbReference type="GO" id="GO:0000166">
    <property type="term" value="F:nucleotide binding"/>
    <property type="evidence" value="ECO:0007669"/>
    <property type="project" value="UniProtKB-KW"/>
</dbReference>
<feature type="domain" description="Fringe-like glycosyltransferase" evidence="22">
    <location>
        <begin position="98"/>
        <end position="262"/>
    </location>
</feature>
<evidence type="ECO:0000256" key="19">
    <source>
        <dbReference type="ARBA" id="ARBA00059245"/>
    </source>
</evidence>
<dbReference type="GO" id="GO:0030145">
    <property type="term" value="F:manganese ion binding"/>
    <property type="evidence" value="ECO:0007669"/>
    <property type="project" value="UniProtKB-ARBA"/>
</dbReference>
<dbReference type="EnsemblMetazoa" id="XM_038189167.1">
    <property type="protein sequence ID" value="XP_038045095.1"/>
    <property type="gene ID" value="LOC119719670"/>
</dbReference>
<evidence type="ECO:0000256" key="11">
    <source>
        <dbReference type="ARBA" id="ARBA00022741"/>
    </source>
</evidence>
<keyword evidence="13 21" id="KW-1133">Transmembrane helix</keyword>
<feature type="compositionally biased region" description="Polar residues" evidence="20">
    <location>
        <begin position="53"/>
        <end position="66"/>
    </location>
</feature>
<evidence type="ECO:0000256" key="13">
    <source>
        <dbReference type="ARBA" id="ARBA00022989"/>
    </source>
</evidence>
<dbReference type="EC" id="2.4.1.122" evidence="6"/>
<keyword evidence="9 21" id="KW-0812">Transmembrane</keyword>
<keyword evidence="24" id="KW-1185">Reference proteome</keyword>
<comment type="pathway">
    <text evidence="3">Protein modification; protein glycosylation.</text>
</comment>
<evidence type="ECO:0000256" key="14">
    <source>
        <dbReference type="ARBA" id="ARBA00023136"/>
    </source>
</evidence>
<dbReference type="OMA" id="GHHFKPY"/>
<comment type="cofactor">
    <cofactor evidence="1">
        <name>Mn(2+)</name>
        <dbReference type="ChEBI" id="CHEBI:29035"/>
    </cofactor>
</comment>
<dbReference type="RefSeq" id="XP_038045095.1">
    <property type="nucleotide sequence ID" value="XM_038189167.1"/>
</dbReference>
<protein>
    <recommendedName>
        <fullName evidence="18">Glycoprotein-N-acetylgalactosamine 3-beta-galactosyltransferase 1</fullName>
        <ecNumber evidence="6">2.4.1.122</ecNumber>
    </recommendedName>
</protein>
<evidence type="ECO:0000313" key="24">
    <source>
        <dbReference type="Proteomes" id="UP000887568"/>
    </source>
</evidence>
<dbReference type="OrthoDB" id="414175at2759"/>
<evidence type="ECO:0000256" key="8">
    <source>
        <dbReference type="ARBA" id="ARBA00022679"/>
    </source>
</evidence>
<name>A0A913Z311_PATMI</name>
<accession>A0A913Z311</accession>
<dbReference type="PANTHER" id="PTHR23033">
    <property type="entry name" value="BETA1,3-GALACTOSYLTRANSFERASE"/>
    <property type="match status" value="1"/>
</dbReference>
<keyword evidence="7" id="KW-0328">Glycosyltransferase</keyword>
<dbReference type="Gene3D" id="3.90.550.50">
    <property type="match status" value="1"/>
</dbReference>
<keyword evidence="11" id="KW-0547">Nucleotide-binding</keyword>
<dbReference type="Pfam" id="PF02434">
    <property type="entry name" value="Fringe"/>
    <property type="match status" value="1"/>
</dbReference>
<dbReference type="GeneID" id="119719670"/>
<sequence>MARNIRGVFITLLAFASGSFFTWTLTLYSIPESRSQKLAKIFDMEHQALISSDASQKIQTTTQHGPSSRREHEATKHSTNASIRNLAYLVKASNPVRILCWVMTSPKTLHTRASSVRDTWGPRCDVTLYMSSQSDPDFPAVGLDVAEGRDALWSKTKASFLYIYQHHFNDADWFMKADDDTYVIVDNLRHFLRDKDSCAPVYYGHHFQWYIEQGYMSGGAGYLMSKEALVRLVGQLRMEDNCGAPKPMTLAEDLTVGQCMMKAGVLAGDSRDELNRSRFLPFDLETFFKNNLPDWYFKFAKYRVAKGLGCCSDSLITIHYVKDRMSMMLLDFYIHGIQVKTSG</sequence>
<evidence type="ECO:0000256" key="17">
    <source>
        <dbReference type="ARBA" id="ARBA00023211"/>
    </source>
</evidence>
<evidence type="ECO:0000256" key="2">
    <source>
        <dbReference type="ARBA" id="ARBA00004606"/>
    </source>
</evidence>
<evidence type="ECO:0000256" key="9">
    <source>
        <dbReference type="ARBA" id="ARBA00022692"/>
    </source>
</evidence>
<comment type="function">
    <text evidence="19">Glycosyltransferase that generates the core 1 O-glycan Gal-beta1-3GalNAc-alpha1-Ser/Thr (T antigen), which is a precursor for many extended O-glycans in glycoproteins.</text>
</comment>
<feature type="region of interest" description="Disordered" evidence="20">
    <location>
        <begin position="53"/>
        <end position="79"/>
    </location>
</feature>
<evidence type="ECO:0000256" key="20">
    <source>
        <dbReference type="SAM" id="MobiDB-lite"/>
    </source>
</evidence>
<evidence type="ECO:0000256" key="21">
    <source>
        <dbReference type="SAM" id="Phobius"/>
    </source>
</evidence>
<reference evidence="23" key="1">
    <citation type="submission" date="2022-11" db="UniProtKB">
        <authorList>
            <consortium name="EnsemblMetazoa"/>
        </authorList>
    </citation>
    <scope>IDENTIFICATION</scope>
</reference>
<keyword evidence="10" id="KW-0479">Metal-binding</keyword>
<evidence type="ECO:0000256" key="3">
    <source>
        <dbReference type="ARBA" id="ARBA00004922"/>
    </source>
</evidence>
<keyword evidence="16" id="KW-0325">Glycoprotein</keyword>
<evidence type="ECO:0000256" key="1">
    <source>
        <dbReference type="ARBA" id="ARBA00001936"/>
    </source>
</evidence>
<comment type="subcellular location">
    <subcellularLocation>
        <location evidence="2">Membrane</location>
        <topology evidence="2">Single-pass type II membrane protein</topology>
    </subcellularLocation>
</comment>
<feature type="transmembrane region" description="Helical" evidence="21">
    <location>
        <begin position="7"/>
        <end position="30"/>
    </location>
</feature>
<dbReference type="Proteomes" id="UP000887568">
    <property type="component" value="Unplaced"/>
</dbReference>
<dbReference type="PANTHER" id="PTHR23033:SF14">
    <property type="entry name" value="GLYCOPROTEIN-N-ACETYLGALACTOSAMINE 3-BETA-GALACTOSYLTRANSFERASE 1-RELATED"/>
    <property type="match status" value="1"/>
</dbReference>
<evidence type="ECO:0000256" key="10">
    <source>
        <dbReference type="ARBA" id="ARBA00022723"/>
    </source>
</evidence>
<dbReference type="FunFam" id="3.90.550.50:FF:000017">
    <property type="entry name" value="Glycoprotein-N-acetylgalactosamine 3-beta-galactosyltransferase 1"/>
    <property type="match status" value="1"/>
</dbReference>
<keyword evidence="12" id="KW-0735">Signal-anchor</keyword>
<evidence type="ECO:0000256" key="18">
    <source>
        <dbReference type="ARBA" id="ARBA00040898"/>
    </source>
</evidence>
<dbReference type="GO" id="GO:0016263">
    <property type="term" value="F:glycoprotein-N-acetylgalactosamine 3-beta-galactosyltransferase activity"/>
    <property type="evidence" value="ECO:0007669"/>
    <property type="project" value="UniProtKB-EC"/>
</dbReference>
<evidence type="ECO:0000313" key="23">
    <source>
        <dbReference type="EnsemblMetazoa" id="XP_038045095.1"/>
    </source>
</evidence>
<dbReference type="GO" id="GO:0016020">
    <property type="term" value="C:membrane"/>
    <property type="evidence" value="ECO:0007669"/>
    <property type="project" value="UniProtKB-SubCell"/>
</dbReference>
<comment type="similarity">
    <text evidence="4">Belongs to the glycosyltransferase 31 family. Beta3-Gal-T subfamily.</text>
</comment>
<evidence type="ECO:0000256" key="6">
    <source>
        <dbReference type="ARBA" id="ARBA00012557"/>
    </source>
</evidence>
<keyword evidence="8" id="KW-0808">Transferase</keyword>
<dbReference type="InterPro" id="IPR003378">
    <property type="entry name" value="Fringe-like_glycosylTrfase"/>
</dbReference>
<dbReference type="InterPro" id="IPR026050">
    <property type="entry name" value="C1GALT1/C1GALT1_chp1"/>
</dbReference>
<keyword evidence="15" id="KW-1015">Disulfide bond</keyword>